<protein>
    <submittedName>
        <fullName evidence="2">Uncharacterized protein</fullName>
    </submittedName>
</protein>
<reference evidence="2" key="1">
    <citation type="journal article" date="2023" name="Mol. Phylogenet. Evol.">
        <title>Genome-scale phylogeny and comparative genomics of the fungal order Sordariales.</title>
        <authorList>
            <person name="Hensen N."/>
            <person name="Bonometti L."/>
            <person name="Westerberg I."/>
            <person name="Brannstrom I.O."/>
            <person name="Guillou S."/>
            <person name="Cros-Aarteil S."/>
            <person name="Calhoun S."/>
            <person name="Haridas S."/>
            <person name="Kuo A."/>
            <person name="Mondo S."/>
            <person name="Pangilinan J."/>
            <person name="Riley R."/>
            <person name="LaButti K."/>
            <person name="Andreopoulos B."/>
            <person name="Lipzen A."/>
            <person name="Chen C."/>
            <person name="Yan M."/>
            <person name="Daum C."/>
            <person name="Ng V."/>
            <person name="Clum A."/>
            <person name="Steindorff A."/>
            <person name="Ohm R.A."/>
            <person name="Martin F."/>
            <person name="Silar P."/>
            <person name="Natvig D.O."/>
            <person name="Lalanne C."/>
            <person name="Gautier V."/>
            <person name="Ament-Velasquez S.L."/>
            <person name="Kruys A."/>
            <person name="Hutchinson M.I."/>
            <person name="Powell A.J."/>
            <person name="Barry K."/>
            <person name="Miller A.N."/>
            <person name="Grigoriev I.V."/>
            <person name="Debuchy R."/>
            <person name="Gladieux P."/>
            <person name="Hiltunen Thoren M."/>
            <person name="Johannesson H."/>
        </authorList>
    </citation>
    <scope>NUCLEOTIDE SEQUENCE</scope>
    <source>
        <strain evidence="2">CBS 359.72</strain>
    </source>
</reference>
<dbReference type="AlphaFoldDB" id="A0AAN7CS70"/>
<evidence type="ECO:0000256" key="1">
    <source>
        <dbReference type="SAM" id="MobiDB-lite"/>
    </source>
</evidence>
<organism evidence="2 3">
    <name type="scientific">Corynascus novoguineensis</name>
    <dbReference type="NCBI Taxonomy" id="1126955"/>
    <lineage>
        <taxon>Eukaryota</taxon>
        <taxon>Fungi</taxon>
        <taxon>Dikarya</taxon>
        <taxon>Ascomycota</taxon>
        <taxon>Pezizomycotina</taxon>
        <taxon>Sordariomycetes</taxon>
        <taxon>Sordariomycetidae</taxon>
        <taxon>Sordariales</taxon>
        <taxon>Chaetomiaceae</taxon>
        <taxon>Corynascus</taxon>
    </lineage>
</organism>
<feature type="region of interest" description="Disordered" evidence="1">
    <location>
        <begin position="1"/>
        <end position="20"/>
    </location>
</feature>
<reference evidence="2" key="2">
    <citation type="submission" date="2023-05" db="EMBL/GenBank/DDBJ databases">
        <authorList>
            <consortium name="Lawrence Berkeley National Laboratory"/>
            <person name="Steindorff A."/>
            <person name="Hensen N."/>
            <person name="Bonometti L."/>
            <person name="Westerberg I."/>
            <person name="Brannstrom I.O."/>
            <person name="Guillou S."/>
            <person name="Cros-Aarteil S."/>
            <person name="Calhoun S."/>
            <person name="Haridas S."/>
            <person name="Kuo A."/>
            <person name="Mondo S."/>
            <person name="Pangilinan J."/>
            <person name="Riley R."/>
            <person name="Labutti K."/>
            <person name="Andreopoulos B."/>
            <person name="Lipzen A."/>
            <person name="Chen C."/>
            <person name="Yanf M."/>
            <person name="Daum C."/>
            <person name="Ng V."/>
            <person name="Clum A."/>
            <person name="Ohm R."/>
            <person name="Martin F."/>
            <person name="Silar P."/>
            <person name="Natvig D."/>
            <person name="Lalanne C."/>
            <person name="Gautier V."/>
            <person name="Ament-Velasquez S.L."/>
            <person name="Kruys A."/>
            <person name="Hutchinson M.I."/>
            <person name="Powell A.J."/>
            <person name="Barry K."/>
            <person name="Miller A.N."/>
            <person name="Grigoriev I.V."/>
            <person name="Debuchy R."/>
            <person name="Gladieux P."/>
            <person name="Thoren M.H."/>
            <person name="Johannesson H."/>
        </authorList>
    </citation>
    <scope>NUCLEOTIDE SEQUENCE</scope>
    <source>
        <strain evidence="2">CBS 359.72</strain>
    </source>
</reference>
<feature type="compositionally biased region" description="Polar residues" evidence="1">
    <location>
        <begin position="254"/>
        <end position="264"/>
    </location>
</feature>
<dbReference type="EMBL" id="MU857688">
    <property type="protein sequence ID" value="KAK4245888.1"/>
    <property type="molecule type" value="Genomic_DNA"/>
</dbReference>
<feature type="compositionally biased region" description="Basic and acidic residues" evidence="1">
    <location>
        <begin position="70"/>
        <end position="90"/>
    </location>
</feature>
<name>A0AAN7CS70_9PEZI</name>
<feature type="region of interest" description="Disordered" evidence="1">
    <location>
        <begin position="57"/>
        <end position="104"/>
    </location>
</feature>
<evidence type="ECO:0000313" key="2">
    <source>
        <dbReference type="EMBL" id="KAK4245888.1"/>
    </source>
</evidence>
<accession>A0AAN7CS70</accession>
<gene>
    <name evidence="2" type="ORF">C7999DRAFT_42641</name>
</gene>
<feature type="compositionally biased region" description="Basic and acidic residues" evidence="1">
    <location>
        <begin position="208"/>
        <end position="220"/>
    </location>
</feature>
<feature type="compositionally biased region" description="Polar residues" evidence="1">
    <location>
        <begin position="317"/>
        <end position="332"/>
    </location>
</feature>
<evidence type="ECO:0000313" key="3">
    <source>
        <dbReference type="Proteomes" id="UP001303647"/>
    </source>
</evidence>
<feature type="compositionally biased region" description="Basic and acidic residues" evidence="1">
    <location>
        <begin position="342"/>
        <end position="353"/>
    </location>
</feature>
<feature type="region of interest" description="Disordered" evidence="1">
    <location>
        <begin position="192"/>
        <end position="353"/>
    </location>
</feature>
<sequence>MPSATITTPQPQLKKKTSFRDRLKAWQKPPQPLQVVAEESKPRFAYKPTHAAADFSRLAVSPLSPPRHQFPPDHRRSRQGDDGWEEGKEGSRRRRSRSGTNHHPCVALDETFQAANATAHVPVPTQPVALDANAETQRNRGAAPSQPLSDYELFIARAEAEDREWRGHILRNISHRSAAYTADRVKPDPHRQFAAAGASSAGRSPEVNSDKLPPHKDNNIQEHAMGSGNASTQSPPRWELRQSGSRGHARQPSWARSSTSTNITAAEKSPDKKKSSRSSNQALVQQQQQQQARPSESSRPTVYGAGVGPNPSREHQAASSPRTLRRQTSITQRIAKYIRPPKPVERGVETLVE</sequence>
<feature type="compositionally biased region" description="Polar residues" evidence="1">
    <location>
        <begin position="1"/>
        <end position="11"/>
    </location>
</feature>
<dbReference type="Proteomes" id="UP001303647">
    <property type="component" value="Unassembled WGS sequence"/>
</dbReference>
<comment type="caution">
    <text evidence="2">The sequence shown here is derived from an EMBL/GenBank/DDBJ whole genome shotgun (WGS) entry which is preliminary data.</text>
</comment>
<proteinExistence type="predicted"/>
<keyword evidence="3" id="KW-1185">Reference proteome</keyword>